<keyword evidence="4" id="KW-0788">Thiol protease</keyword>
<sequence length="141" mass="15608">MELLKEYALSFIGVPYRWGGDDAILGYDCSGFIQELLKSCGEDPPEDQTAQKLYDHFEKKGRWNSLGLGALAFYGKDTTKISHVAMMLDGYRIIEAGGGGSTTIDLNAAAAQNAFIRVRLLKERKDLVAIIKPYYHAIGMI</sequence>
<evidence type="ECO:0000313" key="7">
    <source>
        <dbReference type="Proteomes" id="UP000321026"/>
    </source>
</evidence>
<dbReference type="EMBL" id="SSDS01000041">
    <property type="protein sequence ID" value="TXG77618.1"/>
    <property type="molecule type" value="Genomic_DNA"/>
</dbReference>
<accession>A0A5C7J8N2</accession>
<dbReference type="GO" id="GO:0008234">
    <property type="term" value="F:cysteine-type peptidase activity"/>
    <property type="evidence" value="ECO:0007669"/>
    <property type="project" value="UniProtKB-KW"/>
</dbReference>
<feature type="domain" description="NlpC/P60" evidence="5">
    <location>
        <begin position="1"/>
        <end position="127"/>
    </location>
</feature>
<dbReference type="GO" id="GO:0006508">
    <property type="term" value="P:proteolysis"/>
    <property type="evidence" value="ECO:0007669"/>
    <property type="project" value="UniProtKB-KW"/>
</dbReference>
<proteinExistence type="inferred from homology"/>
<dbReference type="InterPro" id="IPR000064">
    <property type="entry name" value="NLP_P60_dom"/>
</dbReference>
<evidence type="ECO:0000256" key="3">
    <source>
        <dbReference type="ARBA" id="ARBA00022801"/>
    </source>
</evidence>
<organism evidence="6 7">
    <name type="scientific">Candidatus Dojkabacteria bacterium</name>
    <dbReference type="NCBI Taxonomy" id="2099670"/>
    <lineage>
        <taxon>Bacteria</taxon>
        <taxon>Candidatus Dojkabacteria</taxon>
    </lineage>
</organism>
<name>A0A5C7J8N2_9BACT</name>
<reference evidence="6 7" key="1">
    <citation type="submission" date="2018-09" db="EMBL/GenBank/DDBJ databases">
        <title>Metagenome Assembled Genomes from an Advanced Water Purification Facility.</title>
        <authorList>
            <person name="Stamps B.W."/>
            <person name="Spear J.R."/>
        </authorList>
    </citation>
    <scope>NUCLEOTIDE SEQUENCE [LARGE SCALE GENOMIC DNA]</scope>
    <source>
        <strain evidence="6">Bin_63_2</strain>
    </source>
</reference>
<gene>
    <name evidence="6" type="ORF">E6Q11_02495</name>
</gene>
<dbReference type="AlphaFoldDB" id="A0A5C7J8N2"/>
<dbReference type="SUPFAM" id="SSF54001">
    <property type="entry name" value="Cysteine proteinases"/>
    <property type="match status" value="1"/>
</dbReference>
<evidence type="ECO:0000256" key="2">
    <source>
        <dbReference type="ARBA" id="ARBA00022670"/>
    </source>
</evidence>
<keyword evidence="2" id="KW-0645">Protease</keyword>
<dbReference type="Proteomes" id="UP000321026">
    <property type="component" value="Unassembled WGS sequence"/>
</dbReference>
<dbReference type="PROSITE" id="PS51935">
    <property type="entry name" value="NLPC_P60"/>
    <property type="match status" value="1"/>
</dbReference>
<dbReference type="Pfam" id="PF00877">
    <property type="entry name" value="NLPC_P60"/>
    <property type="match status" value="1"/>
</dbReference>
<dbReference type="InterPro" id="IPR051794">
    <property type="entry name" value="PG_Endopeptidase_C40"/>
</dbReference>
<dbReference type="Gene3D" id="3.90.1720.10">
    <property type="entry name" value="endopeptidase domain like (from Nostoc punctiforme)"/>
    <property type="match status" value="1"/>
</dbReference>
<dbReference type="PANTHER" id="PTHR47359">
    <property type="entry name" value="PEPTIDOGLYCAN DL-ENDOPEPTIDASE CWLO"/>
    <property type="match status" value="1"/>
</dbReference>
<comment type="similarity">
    <text evidence="1">Belongs to the peptidase C40 family.</text>
</comment>
<keyword evidence="3" id="KW-0378">Hydrolase</keyword>
<evidence type="ECO:0000256" key="4">
    <source>
        <dbReference type="ARBA" id="ARBA00022807"/>
    </source>
</evidence>
<comment type="caution">
    <text evidence="6">The sequence shown here is derived from an EMBL/GenBank/DDBJ whole genome shotgun (WGS) entry which is preliminary data.</text>
</comment>
<evidence type="ECO:0000313" key="6">
    <source>
        <dbReference type="EMBL" id="TXG77618.1"/>
    </source>
</evidence>
<dbReference type="PANTHER" id="PTHR47359:SF3">
    <property type="entry name" value="NLP_P60 DOMAIN-CONTAINING PROTEIN-RELATED"/>
    <property type="match status" value="1"/>
</dbReference>
<protein>
    <submittedName>
        <fullName evidence="6">Peptidoglycan endopeptidase</fullName>
    </submittedName>
</protein>
<evidence type="ECO:0000256" key="1">
    <source>
        <dbReference type="ARBA" id="ARBA00007074"/>
    </source>
</evidence>
<dbReference type="InterPro" id="IPR038765">
    <property type="entry name" value="Papain-like_cys_pep_sf"/>
</dbReference>
<evidence type="ECO:0000259" key="5">
    <source>
        <dbReference type="PROSITE" id="PS51935"/>
    </source>
</evidence>